<proteinExistence type="predicted"/>
<dbReference type="EMBL" id="CP092423">
    <property type="protein sequence ID" value="ULP40473.1"/>
    <property type="molecule type" value="Genomic_DNA"/>
</dbReference>
<evidence type="ECO:0000313" key="1">
    <source>
        <dbReference type="EMBL" id="ULP40473.1"/>
    </source>
</evidence>
<dbReference type="Proteomes" id="UP001055171">
    <property type="component" value="Chromosome"/>
</dbReference>
<dbReference type="Pfam" id="PF15598">
    <property type="entry name" value="Imm61"/>
    <property type="match status" value="1"/>
</dbReference>
<organism evidence="1 2">
    <name type="scientific">Mycobacterium lentiflavum</name>
    <dbReference type="NCBI Taxonomy" id="141349"/>
    <lineage>
        <taxon>Bacteria</taxon>
        <taxon>Bacillati</taxon>
        <taxon>Actinomycetota</taxon>
        <taxon>Actinomycetes</taxon>
        <taxon>Mycobacteriales</taxon>
        <taxon>Mycobacteriaceae</taxon>
        <taxon>Mycobacterium</taxon>
        <taxon>Mycobacterium simiae complex</taxon>
    </lineage>
</organism>
<reference evidence="1" key="1">
    <citation type="submission" date="2022-08" db="EMBL/GenBank/DDBJ databases">
        <title>Complete genome sequence of 14 non-tuberculosis mycobacteria type-strains.</title>
        <authorList>
            <person name="Igarashi Y."/>
            <person name="Osugi A."/>
            <person name="Mitarai S."/>
        </authorList>
    </citation>
    <scope>NUCLEOTIDE SEQUENCE</scope>
    <source>
        <strain evidence="1">ATCC 51985</strain>
    </source>
</reference>
<dbReference type="InterPro" id="IPR028953">
    <property type="entry name" value="Imm_IFT-like"/>
</dbReference>
<protein>
    <submittedName>
        <fullName evidence="1">TNT antitoxin family protein</fullName>
    </submittedName>
</protein>
<gene>
    <name evidence="1" type="ORF">MJO58_15835</name>
</gene>
<evidence type="ECO:0000313" key="2">
    <source>
        <dbReference type="Proteomes" id="UP001055171"/>
    </source>
</evidence>
<dbReference type="RefSeq" id="WP_239720011.1">
    <property type="nucleotide sequence ID" value="NZ_CP092423.2"/>
</dbReference>
<keyword evidence="2" id="KW-1185">Reference proteome</keyword>
<accession>A0ABY3UT76</accession>
<sequence>MTEPVEIAPELAAWAKVAGYSVAHGSQTADGRATFSASLGEIRLLIGRRSENGLFVITDSDRMGPEQFILAAPLMRTIERYLFGRFGLEIRSQRSLPRVKVPTSREELSPGFNIEMRGFDDVEHWALIKADSTLVAIGSTDQTTGTADLVKLSLYLTATIEDICTAVLDPDGKPIFELR</sequence>
<name>A0ABY3UT76_MYCLN</name>